<keyword evidence="4" id="KW-1185">Reference proteome</keyword>
<evidence type="ECO:0000313" key="4">
    <source>
        <dbReference type="Proteomes" id="UP000324797"/>
    </source>
</evidence>
<dbReference type="RefSeq" id="WP_235940615.1">
    <property type="nucleotide sequence ID" value="NZ_VSTH01000261.1"/>
</dbReference>
<dbReference type="Proteomes" id="UP000324797">
    <property type="component" value="Unassembled WGS sequence"/>
</dbReference>
<accession>A0A5S4YB06</accession>
<dbReference type="EMBL" id="VSTH01000261">
    <property type="protein sequence ID" value="TYO60874.1"/>
    <property type="molecule type" value="Genomic_DNA"/>
</dbReference>
<protein>
    <recommendedName>
        <fullName evidence="2">Bacterial Ig-like domain-containing protein</fullName>
    </recommendedName>
</protein>
<name>A0A5S4YB06_9BRAD</name>
<feature type="domain" description="Bacterial Ig-like" evidence="2">
    <location>
        <begin position="11"/>
        <end position="86"/>
    </location>
</feature>
<dbReference type="InterPro" id="IPR044016">
    <property type="entry name" value="Big_13"/>
</dbReference>
<feature type="domain" description="Bacterial Ig-like" evidence="2">
    <location>
        <begin position="92"/>
        <end position="183"/>
    </location>
</feature>
<proteinExistence type="predicted"/>
<feature type="non-terminal residue" evidence="3">
    <location>
        <position position="1"/>
    </location>
</feature>
<dbReference type="AlphaFoldDB" id="A0A5S4YB06"/>
<evidence type="ECO:0000259" key="2">
    <source>
        <dbReference type="Pfam" id="PF19077"/>
    </source>
</evidence>
<dbReference type="Pfam" id="PF19077">
    <property type="entry name" value="Big_13"/>
    <property type="match status" value="3"/>
</dbReference>
<dbReference type="NCBIfam" id="NF033510">
    <property type="entry name" value="Ca_tandemer"/>
    <property type="match status" value="2"/>
</dbReference>
<sequence>APTVAITSAGGSTNQASQTITGTVDVADAGASVTILDGTTAIGTAIVQGNGSWSTTVSLNNGANSLTARVSDAAGNTATSSAVVYTLSTTGPTVTEALVADTGSSATDHVTANPAVNGTGLANTVVHFTIDGSSIATTVTTDAQGAWSFTPSGLADGSHTIVASQTDPFGNTGSASLSFTLDTATPSGGTPDLTAGSDTGTSNTDNITSATSPTFTVALTPTAAVGDTVQLLLGGSPLAHPVTHVITATDVTAGSISLTVTAGDLGADGTKQIAAQFSDAAGNSSTTSALSFILDTAAPTVAI</sequence>
<comment type="caution">
    <text evidence="3">The sequence shown here is derived from an EMBL/GenBank/DDBJ whole genome shotgun (WGS) entry which is preliminary data.</text>
</comment>
<evidence type="ECO:0000256" key="1">
    <source>
        <dbReference type="SAM" id="MobiDB-lite"/>
    </source>
</evidence>
<feature type="domain" description="Bacterial Ig-like" evidence="2">
    <location>
        <begin position="190"/>
        <end position="296"/>
    </location>
</feature>
<gene>
    <name evidence="3" type="ORF">FXV83_41365</name>
</gene>
<evidence type="ECO:0000313" key="3">
    <source>
        <dbReference type="EMBL" id="TYO60874.1"/>
    </source>
</evidence>
<organism evidence="3 4">
    <name type="scientific">Bradyrhizobium hipponense</name>
    <dbReference type="NCBI Taxonomy" id="2605638"/>
    <lineage>
        <taxon>Bacteria</taxon>
        <taxon>Pseudomonadati</taxon>
        <taxon>Pseudomonadota</taxon>
        <taxon>Alphaproteobacteria</taxon>
        <taxon>Hyphomicrobiales</taxon>
        <taxon>Nitrobacteraceae</taxon>
        <taxon>Bradyrhizobium</taxon>
    </lineage>
</organism>
<feature type="non-terminal residue" evidence="3">
    <location>
        <position position="303"/>
    </location>
</feature>
<feature type="region of interest" description="Disordered" evidence="1">
    <location>
        <begin position="182"/>
        <end position="207"/>
    </location>
</feature>
<dbReference type="InterPro" id="IPR013783">
    <property type="entry name" value="Ig-like_fold"/>
</dbReference>
<feature type="compositionally biased region" description="Polar residues" evidence="1">
    <location>
        <begin position="196"/>
        <end position="207"/>
    </location>
</feature>
<dbReference type="Gene3D" id="2.60.40.10">
    <property type="entry name" value="Immunoglobulins"/>
    <property type="match status" value="3"/>
</dbReference>
<reference evidence="3 4" key="1">
    <citation type="submission" date="2019-08" db="EMBL/GenBank/DDBJ databases">
        <title>Bradyrhizobium hipponensis sp. nov., a rhizobium isolated from a Lupinus angustifolius root nodule in Tunisia.</title>
        <authorList>
            <person name="Off K."/>
            <person name="Rejili M."/>
            <person name="Mars M."/>
            <person name="Brachmann A."/>
            <person name="Marin M."/>
        </authorList>
    </citation>
    <scope>NUCLEOTIDE SEQUENCE [LARGE SCALE GENOMIC DNA]</scope>
    <source>
        <strain evidence="4">aSej3</strain>
    </source>
</reference>